<dbReference type="Proteomes" id="UP000053555">
    <property type="component" value="Unassembled WGS sequence"/>
</dbReference>
<proteinExistence type="predicted"/>
<dbReference type="AlphaFoldDB" id="A0A0B2RSH8"/>
<sequence>MAARLQSAAVTVLSAVAALAFWDHFVLYHYFFSVMPLLYCTLPCARSEAVRPNSLISFPSRA</sequence>
<protein>
    <submittedName>
        <fullName evidence="1">Uncharacterized protein</fullName>
    </submittedName>
</protein>
<organism evidence="1">
    <name type="scientific">Glycine soja</name>
    <name type="common">Wild soybean</name>
    <dbReference type="NCBI Taxonomy" id="3848"/>
    <lineage>
        <taxon>Eukaryota</taxon>
        <taxon>Viridiplantae</taxon>
        <taxon>Streptophyta</taxon>
        <taxon>Embryophyta</taxon>
        <taxon>Tracheophyta</taxon>
        <taxon>Spermatophyta</taxon>
        <taxon>Magnoliopsida</taxon>
        <taxon>eudicotyledons</taxon>
        <taxon>Gunneridae</taxon>
        <taxon>Pentapetalae</taxon>
        <taxon>rosids</taxon>
        <taxon>fabids</taxon>
        <taxon>Fabales</taxon>
        <taxon>Fabaceae</taxon>
        <taxon>Papilionoideae</taxon>
        <taxon>50 kb inversion clade</taxon>
        <taxon>NPAAA clade</taxon>
        <taxon>indigoferoid/millettioid clade</taxon>
        <taxon>Phaseoleae</taxon>
        <taxon>Glycine</taxon>
        <taxon>Glycine subgen. Soja</taxon>
    </lineage>
</organism>
<dbReference type="EMBL" id="KN648459">
    <property type="protein sequence ID" value="KHN35313.1"/>
    <property type="molecule type" value="Genomic_DNA"/>
</dbReference>
<accession>A0A0B2RSH8</accession>
<name>A0A0B2RSH8_GLYSO</name>
<reference evidence="1" key="1">
    <citation type="submission" date="2014-07" db="EMBL/GenBank/DDBJ databases">
        <title>Identification of a novel salt tolerance gene in wild soybean by whole-genome sequencing.</title>
        <authorList>
            <person name="Lam H.-M."/>
            <person name="Qi X."/>
            <person name="Li M.-W."/>
            <person name="Liu X."/>
            <person name="Xie M."/>
            <person name="Ni M."/>
            <person name="Xu X."/>
        </authorList>
    </citation>
    <scope>NUCLEOTIDE SEQUENCE [LARGE SCALE GENOMIC DNA]</scope>
    <source>
        <tissue evidence="1">Root</tissue>
    </source>
</reference>
<evidence type="ECO:0000313" key="1">
    <source>
        <dbReference type="EMBL" id="KHN35313.1"/>
    </source>
</evidence>
<gene>
    <name evidence="1" type="ORF">glysoja_044391</name>
</gene>